<name>I3YR46_ALIFI</name>
<protein>
    <recommendedName>
        <fullName evidence="6">4-carboxymuconolactone decarboxylase</fullName>
    </recommendedName>
</protein>
<dbReference type="GO" id="GO:0051920">
    <property type="term" value="F:peroxiredoxin activity"/>
    <property type="evidence" value="ECO:0007669"/>
    <property type="project" value="InterPro"/>
</dbReference>
<gene>
    <name evidence="4" type="ordered locus">Alfi_3236</name>
</gene>
<proteinExistence type="predicted"/>
<dbReference type="eggNOG" id="COG1917">
    <property type="taxonomic scope" value="Bacteria"/>
</dbReference>
<dbReference type="PANTHER" id="PTHR33570:SF2">
    <property type="entry name" value="CARBOXYMUCONOLACTONE DECARBOXYLASE-LIKE DOMAIN-CONTAINING PROTEIN"/>
    <property type="match status" value="1"/>
</dbReference>
<feature type="domain" description="Carboxymuconolactone decarboxylase-like" evidence="2">
    <location>
        <begin position="411"/>
        <end position="494"/>
    </location>
</feature>
<feature type="domain" description="Carboxymuconolactone decarboxylase-like" evidence="2">
    <location>
        <begin position="275"/>
        <end position="356"/>
    </location>
</feature>
<dbReference type="InterPro" id="IPR013096">
    <property type="entry name" value="Cupin_2"/>
</dbReference>
<feature type="chain" id="PRO_5003682930" description="4-carboxymuconolactone decarboxylase" evidence="1">
    <location>
        <begin position="24"/>
        <end position="500"/>
    </location>
</feature>
<dbReference type="HOGENOM" id="CLU_042241_0_0_10"/>
<dbReference type="CDD" id="cd02233">
    <property type="entry name" value="cupin_HNL-like"/>
    <property type="match status" value="1"/>
</dbReference>
<sequence length="500" mass="52530">MKQLLLIIAAALLAAGTCNRINARNMEKPKKISVFPVGDKLPETFSKYFVGQAYLARLTRNGALNCPISNVTFEPGCRNNWHSHTGGQILVAVGGRGYYQAEGEPARELLPGDVVEIAPDAAHWHGAAPDSWFSHLAIETNPQINRNTWLGPVDDAHYSAATAGIAAIASTPASATAPAAGIAATAESSVAAVSAAMSMSSAAPIPAAMSMSSAAPIPAAMSMSSAAPIPAAMSMSATAPLSSAKSAAPRLRAAAVETRAQLFSGCESELAATDPELIEIFDNFTFAEVLGYGDLDVKTRMMCILASCIAGAAQTEFRTMLEGALNVGVTPVEAKEVVYQAVPYVGMARTVDFVHIVNGVLTARGVALPLEGQSATSPETRFEKGLAVQKAIFGERIDAMRAAAPENQQHIQDYLSANCFGDYVSRGGLDAKVRELLTFSMLLTLGGCEPQLRGHIQGNLNVGNDKRTLLAVVTQLLPYAGYPRTLNAIACLNEAIPENE</sequence>
<feature type="domain" description="Cupin type-2" evidence="3">
    <location>
        <begin position="71"/>
        <end position="127"/>
    </location>
</feature>
<organism evidence="4 5">
    <name type="scientific">Alistipes finegoldii (strain DSM 17242 / JCM 16770 / CCUG 46020 / CIP 107999 / KCTC 15236 / AHN 2437)</name>
    <dbReference type="NCBI Taxonomy" id="679935"/>
    <lineage>
        <taxon>Bacteria</taxon>
        <taxon>Pseudomonadati</taxon>
        <taxon>Bacteroidota</taxon>
        <taxon>Bacteroidia</taxon>
        <taxon>Bacteroidales</taxon>
        <taxon>Rikenellaceae</taxon>
        <taxon>Alistipes</taxon>
    </lineage>
</organism>
<dbReference type="Pfam" id="PF02627">
    <property type="entry name" value="CMD"/>
    <property type="match status" value="2"/>
</dbReference>
<evidence type="ECO:0008006" key="6">
    <source>
        <dbReference type="Google" id="ProtNLM"/>
    </source>
</evidence>
<evidence type="ECO:0000313" key="5">
    <source>
        <dbReference type="Proteomes" id="UP000006052"/>
    </source>
</evidence>
<dbReference type="STRING" id="679935.Alfi_3236"/>
<evidence type="ECO:0000313" key="4">
    <source>
        <dbReference type="EMBL" id="AFL79464.1"/>
    </source>
</evidence>
<dbReference type="eggNOG" id="COG0599">
    <property type="taxonomic scope" value="Bacteria"/>
</dbReference>
<dbReference type="Pfam" id="PF07883">
    <property type="entry name" value="Cupin_2"/>
    <property type="match status" value="1"/>
</dbReference>
<dbReference type="InterPro" id="IPR011051">
    <property type="entry name" value="RmlC_Cupin_sf"/>
</dbReference>
<evidence type="ECO:0000259" key="2">
    <source>
        <dbReference type="Pfam" id="PF02627"/>
    </source>
</evidence>
<dbReference type="RefSeq" id="WP_014776552.1">
    <property type="nucleotide sequence ID" value="NC_018011.1"/>
</dbReference>
<dbReference type="InterPro" id="IPR029032">
    <property type="entry name" value="AhpD-like"/>
</dbReference>
<feature type="signal peptide" evidence="1">
    <location>
        <begin position="1"/>
        <end position="23"/>
    </location>
</feature>
<dbReference type="InterPro" id="IPR052512">
    <property type="entry name" value="4CMD/NDH-1_regulator"/>
</dbReference>
<dbReference type="SUPFAM" id="SSF51182">
    <property type="entry name" value="RmlC-like cupins"/>
    <property type="match status" value="1"/>
</dbReference>
<dbReference type="Gene3D" id="1.20.1290.10">
    <property type="entry name" value="AhpD-like"/>
    <property type="match status" value="1"/>
</dbReference>
<reference evidence="5" key="1">
    <citation type="journal article" date="2013" name="Stand. Genomic Sci.">
        <title>Complete genome sequence of the bile-resistant pigment-producing anaerobe Alistipes finegoldii type strain (AHN2437(T)).</title>
        <authorList>
            <person name="Mavromatis K."/>
            <person name="Stackebrandt E."/>
            <person name="Munk C."/>
            <person name="Lapidus A."/>
            <person name="Nolan M."/>
            <person name="Lucas S."/>
            <person name="Hammon N."/>
            <person name="Deshpande S."/>
            <person name="Cheng J.F."/>
            <person name="Tapia R."/>
            <person name="Goodwin L.A."/>
            <person name="Pitluck S."/>
            <person name="Liolios K."/>
            <person name="Pagani I."/>
            <person name="Ivanova N."/>
            <person name="Mikhailova N."/>
            <person name="Huntemann M."/>
            <person name="Pati A."/>
            <person name="Chen A."/>
            <person name="Palaniappan K."/>
            <person name="Land M."/>
            <person name="Hauser L."/>
            <person name="Rohde M."/>
            <person name="Gronow S."/>
            <person name="Goker M."/>
            <person name="Detter J.C."/>
            <person name="Bristow J."/>
            <person name="Eisen J.A."/>
            <person name="Markowitz V."/>
            <person name="Hugenholtz P."/>
            <person name="Kyrpides N.C."/>
            <person name="Klenk H.P."/>
            <person name="Woyke T."/>
        </authorList>
    </citation>
    <scope>NUCLEOTIDE SEQUENCE</scope>
    <source>
        <strain evidence="5">DSM 17242 / JCM 16770 / AHN 2437 / CCUG 46020 / CIP 107999</strain>
    </source>
</reference>
<dbReference type="SUPFAM" id="SSF69118">
    <property type="entry name" value="AhpD-like"/>
    <property type="match status" value="1"/>
</dbReference>
<dbReference type="AlphaFoldDB" id="I3YR46"/>
<dbReference type="InterPro" id="IPR014710">
    <property type="entry name" value="RmlC-like_jellyroll"/>
</dbReference>
<dbReference type="EMBL" id="CP003274">
    <property type="protein sequence ID" value="AFL79464.1"/>
    <property type="molecule type" value="Genomic_DNA"/>
</dbReference>
<keyword evidence="1" id="KW-0732">Signal</keyword>
<evidence type="ECO:0000259" key="3">
    <source>
        <dbReference type="Pfam" id="PF07883"/>
    </source>
</evidence>
<evidence type="ECO:0000256" key="1">
    <source>
        <dbReference type="SAM" id="SignalP"/>
    </source>
</evidence>
<dbReference type="Proteomes" id="UP000006052">
    <property type="component" value="Chromosome"/>
</dbReference>
<accession>I3YR46</accession>
<dbReference type="InterPro" id="IPR003779">
    <property type="entry name" value="CMD-like"/>
</dbReference>
<dbReference type="KEGG" id="afd:Alfi_3236"/>
<dbReference type="InterPro" id="IPR047263">
    <property type="entry name" value="HNL-like_cupin"/>
</dbReference>
<dbReference type="PATRIC" id="fig|679935.3.peg.3156"/>
<dbReference type="PANTHER" id="PTHR33570">
    <property type="entry name" value="4-CARBOXYMUCONOLACTONE DECARBOXYLASE FAMILY PROTEIN"/>
    <property type="match status" value="1"/>
</dbReference>
<dbReference type="Gene3D" id="2.60.120.10">
    <property type="entry name" value="Jelly Rolls"/>
    <property type="match status" value="1"/>
</dbReference>